<dbReference type="AlphaFoldDB" id="A0A9P4T934"/>
<evidence type="ECO:0000313" key="2">
    <source>
        <dbReference type="Proteomes" id="UP000801428"/>
    </source>
</evidence>
<accession>A0A9P4T934</accession>
<protein>
    <submittedName>
        <fullName evidence="1">Uncharacterized protein</fullName>
    </submittedName>
</protein>
<comment type="caution">
    <text evidence="1">The sequence shown here is derived from an EMBL/GenBank/DDBJ whole genome shotgun (WGS) entry which is preliminary data.</text>
</comment>
<dbReference type="EMBL" id="SWKU01000019">
    <property type="protein sequence ID" value="KAF2998467.1"/>
    <property type="molecule type" value="Genomic_DNA"/>
</dbReference>
<gene>
    <name evidence="1" type="ORF">E8E13_002131</name>
</gene>
<keyword evidence="2" id="KW-1185">Reference proteome</keyword>
<organism evidence="1 2">
    <name type="scientific">Curvularia kusanoi</name>
    <name type="common">Cochliobolus kusanoi</name>
    <dbReference type="NCBI Taxonomy" id="90978"/>
    <lineage>
        <taxon>Eukaryota</taxon>
        <taxon>Fungi</taxon>
        <taxon>Dikarya</taxon>
        <taxon>Ascomycota</taxon>
        <taxon>Pezizomycotina</taxon>
        <taxon>Dothideomycetes</taxon>
        <taxon>Pleosporomycetidae</taxon>
        <taxon>Pleosporales</taxon>
        <taxon>Pleosporineae</taxon>
        <taxon>Pleosporaceae</taxon>
        <taxon>Curvularia</taxon>
    </lineage>
</organism>
<name>A0A9P4T934_CURKU</name>
<dbReference type="Proteomes" id="UP000801428">
    <property type="component" value="Unassembled WGS sequence"/>
</dbReference>
<sequence length="320" mass="36998">MSAEVQIRVTRMCTQNDYDFQCRLFVHCVFSGVSRTFAEDIDRLSCRYNDKLDECMALLNSRAPLSILPYPARMTFVTSLTFLVKNQHTEDCIPYQSRDIICLDQHPRGLCGCGYTYPIASFWTDELPETTLALSSWNELPWSLQASRTLSIEVPHCVYDFDETHWDGVRLGLRLLHSRYERISAFHVLSREWVEPDVESRLVENIFGRGKVHQLDRNSSLEVRPRVRERSDKLPAAQYIPFSAYRREVQWYNWQSPDADQHEMKSVIKITKCDGTPQGPATVENGMMTGSSMEKKAPGYRNTYRPAACCHLSQTRYIST</sequence>
<evidence type="ECO:0000313" key="1">
    <source>
        <dbReference type="EMBL" id="KAF2998467.1"/>
    </source>
</evidence>
<reference evidence="1" key="1">
    <citation type="submission" date="2019-04" db="EMBL/GenBank/DDBJ databases">
        <title>Sequencing of skin fungus with MAO and IRED activity.</title>
        <authorList>
            <person name="Marsaioli A.J."/>
            <person name="Bonatto J.M.C."/>
            <person name="Reis Junior O."/>
        </authorList>
    </citation>
    <scope>NUCLEOTIDE SEQUENCE</scope>
    <source>
        <strain evidence="1">30M1</strain>
    </source>
</reference>
<proteinExistence type="predicted"/>